<evidence type="ECO:0000259" key="1">
    <source>
        <dbReference type="PROSITE" id="PS50995"/>
    </source>
</evidence>
<dbReference type="SUPFAM" id="SSF46785">
    <property type="entry name" value="Winged helix' DNA-binding domain"/>
    <property type="match status" value="1"/>
</dbReference>
<dbReference type="AlphaFoldDB" id="A0A5N0TPH7"/>
<dbReference type="Proteomes" id="UP000326838">
    <property type="component" value="Unassembled WGS sequence"/>
</dbReference>
<organism evidence="2 3">
    <name type="scientific">Microbacterium caowuchunii</name>
    <dbReference type="NCBI Taxonomy" id="2614638"/>
    <lineage>
        <taxon>Bacteria</taxon>
        <taxon>Bacillati</taxon>
        <taxon>Actinomycetota</taxon>
        <taxon>Actinomycetes</taxon>
        <taxon>Micrococcales</taxon>
        <taxon>Microbacteriaceae</taxon>
        <taxon>Microbacterium</taxon>
    </lineage>
</organism>
<feature type="domain" description="HTH marR-type" evidence="1">
    <location>
        <begin position="11"/>
        <end position="143"/>
    </location>
</feature>
<dbReference type="GO" id="GO:0006950">
    <property type="term" value="P:response to stress"/>
    <property type="evidence" value="ECO:0007669"/>
    <property type="project" value="TreeGrafter"/>
</dbReference>
<comment type="caution">
    <text evidence="2">The sequence shown here is derived from an EMBL/GenBank/DDBJ whole genome shotgun (WGS) entry which is preliminary data.</text>
</comment>
<dbReference type="PANTHER" id="PTHR33164">
    <property type="entry name" value="TRANSCRIPTIONAL REGULATOR, MARR FAMILY"/>
    <property type="match status" value="1"/>
</dbReference>
<proteinExistence type="predicted"/>
<dbReference type="Pfam" id="PF12802">
    <property type="entry name" value="MarR_2"/>
    <property type="match status" value="1"/>
</dbReference>
<dbReference type="EMBL" id="VYUY01000002">
    <property type="protein sequence ID" value="KAA9136137.1"/>
    <property type="molecule type" value="Genomic_DNA"/>
</dbReference>
<dbReference type="PANTHER" id="PTHR33164:SF57">
    <property type="entry name" value="MARR-FAMILY TRANSCRIPTIONAL REGULATOR"/>
    <property type="match status" value="1"/>
</dbReference>
<dbReference type="InterPro" id="IPR039422">
    <property type="entry name" value="MarR/SlyA-like"/>
</dbReference>
<dbReference type="InterPro" id="IPR036388">
    <property type="entry name" value="WH-like_DNA-bd_sf"/>
</dbReference>
<dbReference type="InterPro" id="IPR011991">
    <property type="entry name" value="ArsR-like_HTH"/>
</dbReference>
<dbReference type="InterPro" id="IPR036390">
    <property type="entry name" value="WH_DNA-bd_sf"/>
</dbReference>
<dbReference type="RefSeq" id="WP_150891493.1">
    <property type="nucleotide sequence ID" value="NZ_VYUY01000002.1"/>
</dbReference>
<gene>
    <name evidence="2" type="ORF">F6B40_00325</name>
</gene>
<dbReference type="PROSITE" id="PS50995">
    <property type="entry name" value="HTH_MARR_2"/>
    <property type="match status" value="1"/>
</dbReference>
<name>A0A5N0TPH7_9MICO</name>
<accession>A0A5N0TPH7</accession>
<keyword evidence="3" id="KW-1185">Reference proteome</keyword>
<protein>
    <submittedName>
        <fullName evidence="2">MarR family transcriptional regulator</fullName>
    </submittedName>
</protein>
<dbReference type="Gene3D" id="1.10.10.10">
    <property type="entry name" value="Winged helix-like DNA-binding domain superfamily/Winged helix DNA-binding domain"/>
    <property type="match status" value="1"/>
</dbReference>
<sequence length="159" mass="16852">MDGVEIPDSVLSSLTHLMARWSSAQIQGEIARDADADIDAPDIPALYMLGLEGPLRASELADRLHVSRPTASKQLARLDRAGLVVRTADPGDGRVTIVALSPSGRSRYERLVAQGRVMAATAMSDWAPGTRAQFARRLEAFVGSLGIAPSTSVTDPTDG</sequence>
<dbReference type="InterPro" id="IPR000835">
    <property type="entry name" value="HTH_MarR-typ"/>
</dbReference>
<evidence type="ECO:0000313" key="2">
    <source>
        <dbReference type="EMBL" id="KAA9136137.1"/>
    </source>
</evidence>
<reference evidence="3" key="1">
    <citation type="submission" date="2019-09" db="EMBL/GenBank/DDBJ databases">
        <title>Mumia zhuanghuii sp. nov. isolated from the intestinal contents of plateau pika (Ochotona curzoniae) in the Qinghai-Tibet plateau of China.</title>
        <authorList>
            <person name="Tian Z."/>
        </authorList>
    </citation>
    <scope>NUCLEOTIDE SEQUENCE [LARGE SCALE GENOMIC DNA]</scope>
    <source>
        <strain evidence="3">L-033</strain>
    </source>
</reference>
<evidence type="ECO:0000313" key="3">
    <source>
        <dbReference type="Proteomes" id="UP000326838"/>
    </source>
</evidence>
<dbReference type="CDD" id="cd00090">
    <property type="entry name" value="HTH_ARSR"/>
    <property type="match status" value="1"/>
</dbReference>
<dbReference type="GO" id="GO:0003700">
    <property type="term" value="F:DNA-binding transcription factor activity"/>
    <property type="evidence" value="ECO:0007669"/>
    <property type="project" value="InterPro"/>
</dbReference>
<dbReference type="SMART" id="SM00347">
    <property type="entry name" value="HTH_MARR"/>
    <property type="match status" value="1"/>
</dbReference>